<reference evidence="1" key="1">
    <citation type="journal article" date="2023" name="Science">
        <title>Genome structures resolve the early diversification of teleost fishes.</title>
        <authorList>
            <person name="Parey E."/>
            <person name="Louis A."/>
            <person name="Montfort J."/>
            <person name="Bouchez O."/>
            <person name="Roques C."/>
            <person name="Iampietro C."/>
            <person name="Lluch J."/>
            <person name="Castinel A."/>
            <person name="Donnadieu C."/>
            <person name="Desvignes T."/>
            <person name="Floi Bucao C."/>
            <person name="Jouanno E."/>
            <person name="Wen M."/>
            <person name="Mejri S."/>
            <person name="Dirks R."/>
            <person name="Jansen H."/>
            <person name="Henkel C."/>
            <person name="Chen W.J."/>
            <person name="Zahm M."/>
            <person name="Cabau C."/>
            <person name="Klopp C."/>
            <person name="Thompson A.W."/>
            <person name="Robinson-Rechavi M."/>
            <person name="Braasch I."/>
            <person name="Lecointre G."/>
            <person name="Bobe J."/>
            <person name="Postlethwait J.H."/>
            <person name="Berthelot C."/>
            <person name="Roest Crollius H."/>
            <person name="Guiguen Y."/>
        </authorList>
    </citation>
    <scope>NUCLEOTIDE SEQUENCE</scope>
    <source>
        <strain evidence="1">NC1722</strain>
    </source>
</reference>
<gene>
    <name evidence="1" type="ORF">AAFF_G00299520</name>
</gene>
<evidence type="ECO:0000313" key="2">
    <source>
        <dbReference type="Proteomes" id="UP001221898"/>
    </source>
</evidence>
<dbReference type="Proteomes" id="UP001221898">
    <property type="component" value="Unassembled WGS sequence"/>
</dbReference>
<proteinExistence type="predicted"/>
<organism evidence="1 2">
    <name type="scientific">Aldrovandia affinis</name>
    <dbReference type="NCBI Taxonomy" id="143900"/>
    <lineage>
        <taxon>Eukaryota</taxon>
        <taxon>Metazoa</taxon>
        <taxon>Chordata</taxon>
        <taxon>Craniata</taxon>
        <taxon>Vertebrata</taxon>
        <taxon>Euteleostomi</taxon>
        <taxon>Actinopterygii</taxon>
        <taxon>Neopterygii</taxon>
        <taxon>Teleostei</taxon>
        <taxon>Notacanthiformes</taxon>
        <taxon>Halosauridae</taxon>
        <taxon>Aldrovandia</taxon>
    </lineage>
</organism>
<dbReference type="EMBL" id="JAINUG010000427">
    <property type="protein sequence ID" value="KAJ8371857.1"/>
    <property type="molecule type" value="Genomic_DNA"/>
</dbReference>
<sequence length="153" mass="18162">MCRGVHRIYRVWLVTCQKCMKEQESGSGHWRKKLWGNYWRWGISRLCWQRYWGWLEWVQVLTDSGLQAVVDNAQNDGASFDQFCLTMWQVLRTDYPTRIDLKSLKGEMLGDTGNPATYLHRQLKRWKQETERDPEGDPLMTTIFRSSVVEAMP</sequence>
<accession>A0AAD7R910</accession>
<keyword evidence="2" id="KW-1185">Reference proteome</keyword>
<name>A0AAD7R910_9TELE</name>
<protein>
    <submittedName>
        <fullName evidence="1">Uncharacterized protein</fullName>
    </submittedName>
</protein>
<evidence type="ECO:0000313" key="1">
    <source>
        <dbReference type="EMBL" id="KAJ8371857.1"/>
    </source>
</evidence>
<dbReference type="AlphaFoldDB" id="A0AAD7R910"/>
<comment type="caution">
    <text evidence="1">The sequence shown here is derived from an EMBL/GenBank/DDBJ whole genome shotgun (WGS) entry which is preliminary data.</text>
</comment>